<reference evidence="1 2" key="1">
    <citation type="journal article" date="2020" name="Int. J. Syst. Evol. Microbiol.">
        <title>Reclassification of Streptomyces castelarensis and Streptomyces sporoclivatus as later heterotypic synonyms of Streptomyces antimycoticus.</title>
        <authorList>
            <person name="Komaki H."/>
            <person name="Tamura T."/>
        </authorList>
    </citation>
    <scope>NUCLEOTIDE SEQUENCE [LARGE SCALE GENOMIC DNA]</scope>
    <source>
        <strain evidence="1 2">NBRC 12839</strain>
    </source>
</reference>
<organism evidence="1 2">
    <name type="scientific">Streptomyces antimycoticus</name>
    <dbReference type="NCBI Taxonomy" id="68175"/>
    <lineage>
        <taxon>Bacteria</taxon>
        <taxon>Bacillati</taxon>
        <taxon>Actinomycetota</taxon>
        <taxon>Actinomycetes</taxon>
        <taxon>Kitasatosporales</taxon>
        <taxon>Streptomycetaceae</taxon>
        <taxon>Streptomyces</taxon>
        <taxon>Streptomyces violaceusniger group</taxon>
    </lineage>
</organism>
<dbReference type="Proteomes" id="UP000299290">
    <property type="component" value="Unassembled WGS sequence"/>
</dbReference>
<proteinExistence type="predicted"/>
<protein>
    <submittedName>
        <fullName evidence="1">Uncharacterized protein</fullName>
    </submittedName>
</protein>
<dbReference type="AlphaFoldDB" id="A0A4D4KQF3"/>
<dbReference type="EMBL" id="BJHV01000001">
    <property type="protein sequence ID" value="GDY48698.1"/>
    <property type="molecule type" value="Genomic_DNA"/>
</dbReference>
<accession>A0A4D4KQF3</accession>
<name>A0A4D4KQF3_9ACTN</name>
<evidence type="ECO:0000313" key="2">
    <source>
        <dbReference type="Proteomes" id="UP000299290"/>
    </source>
</evidence>
<keyword evidence="2" id="KW-1185">Reference proteome</keyword>
<dbReference type="RefSeq" id="WP_162003949.1">
    <property type="nucleotide sequence ID" value="NZ_BJHV01000001.1"/>
</dbReference>
<gene>
    <name evidence="1" type="ORF">SANT12839_095800</name>
</gene>
<evidence type="ECO:0000313" key="1">
    <source>
        <dbReference type="EMBL" id="GDY48698.1"/>
    </source>
</evidence>
<comment type="caution">
    <text evidence="1">The sequence shown here is derived from an EMBL/GenBank/DDBJ whole genome shotgun (WGS) entry which is preliminary data.</text>
</comment>
<sequence length="99" mass="10300">MSGLAVRDGARRITLGMLAEQESADLIAAATRGYRTGDDPAQIAEPARLFARLPLALRIAADQQGPWGQATTLHHTAAHHTNDASAKPAPCGTWVGCGG</sequence>